<dbReference type="PANTHER" id="PTHR38599:SF1">
    <property type="entry name" value="CUPIN DOMAIN PROTEIN (AFU_ORTHOLOGUE AFUA_3G13620)"/>
    <property type="match status" value="1"/>
</dbReference>
<dbReference type="STRING" id="1235591.CAK95_01970"/>
<dbReference type="Gene3D" id="2.60.120.10">
    <property type="entry name" value="Jelly Rolls"/>
    <property type="match status" value="1"/>
</dbReference>
<organism evidence="1 2">
    <name type="scientific">Pseudorhodoplanes sinuspersici</name>
    <dbReference type="NCBI Taxonomy" id="1235591"/>
    <lineage>
        <taxon>Bacteria</taxon>
        <taxon>Pseudomonadati</taxon>
        <taxon>Pseudomonadota</taxon>
        <taxon>Alphaproteobacteria</taxon>
        <taxon>Hyphomicrobiales</taxon>
        <taxon>Pseudorhodoplanes</taxon>
    </lineage>
</organism>
<reference evidence="1 2" key="1">
    <citation type="submission" date="2017-05" db="EMBL/GenBank/DDBJ databases">
        <title>Full genome sequence of Pseudorhodoplanes sinuspersici.</title>
        <authorList>
            <person name="Dastgheib S.M.M."/>
            <person name="Shavandi M."/>
            <person name="Tirandaz H."/>
        </authorList>
    </citation>
    <scope>NUCLEOTIDE SEQUENCE [LARGE SCALE GENOMIC DNA]</scope>
    <source>
        <strain evidence="1 2">RIPI110</strain>
    </source>
</reference>
<dbReference type="AlphaFoldDB" id="A0A1W6ZLI3"/>
<proteinExistence type="predicted"/>
<dbReference type="Proteomes" id="UP000194137">
    <property type="component" value="Chromosome"/>
</dbReference>
<dbReference type="EMBL" id="CP021112">
    <property type="protein sequence ID" value="ARP97980.1"/>
    <property type="molecule type" value="Genomic_DNA"/>
</dbReference>
<dbReference type="PANTHER" id="PTHR38599">
    <property type="entry name" value="CUPIN DOMAIN PROTEIN (AFU_ORTHOLOGUE AFUA_3G13620)"/>
    <property type="match status" value="1"/>
</dbReference>
<dbReference type="KEGG" id="psin:CAK95_01970"/>
<name>A0A1W6ZLI3_9HYPH</name>
<keyword evidence="2" id="KW-1185">Reference proteome</keyword>
<dbReference type="RefSeq" id="WP_086086297.1">
    <property type="nucleotide sequence ID" value="NZ_CP021112.1"/>
</dbReference>
<dbReference type="Pfam" id="PF07883">
    <property type="entry name" value="Cupin_2"/>
    <property type="match status" value="1"/>
</dbReference>
<sequence length="154" mass="16238">MVDRFLIAASAALAFVFVPHAVIAQDAQPAVKTEGGTETKGYPAVPLLSTGTTVVGETIHYPSGTAHVTASIVTLAPGARTLVHKHGVPMFAYILEGEITVDYGAKGKRTYRQGDALMEAMNVAHFGENTGTQPMRLIAVYMGADNAKDVIPVK</sequence>
<dbReference type="OrthoDB" id="9800684at2"/>
<gene>
    <name evidence="1" type="ORF">CAK95_01970</name>
</gene>
<protein>
    <submittedName>
        <fullName evidence="1">Uncharacterized protein</fullName>
    </submittedName>
</protein>
<dbReference type="SUPFAM" id="SSF51182">
    <property type="entry name" value="RmlC-like cupins"/>
    <property type="match status" value="1"/>
</dbReference>
<dbReference type="InterPro" id="IPR014710">
    <property type="entry name" value="RmlC-like_jellyroll"/>
</dbReference>
<dbReference type="CDD" id="cd02236">
    <property type="entry name" value="cupin_CV2614-like"/>
    <property type="match status" value="1"/>
</dbReference>
<accession>A0A1W6ZLI3</accession>
<dbReference type="InterPro" id="IPR011051">
    <property type="entry name" value="RmlC_Cupin_sf"/>
</dbReference>
<evidence type="ECO:0000313" key="2">
    <source>
        <dbReference type="Proteomes" id="UP000194137"/>
    </source>
</evidence>
<dbReference type="InterPro" id="IPR013096">
    <property type="entry name" value="Cupin_2"/>
</dbReference>
<evidence type="ECO:0000313" key="1">
    <source>
        <dbReference type="EMBL" id="ARP97980.1"/>
    </source>
</evidence>